<dbReference type="OrthoDB" id="5807119at2759"/>
<evidence type="ECO:0000313" key="3">
    <source>
        <dbReference type="RefSeq" id="XP_052132737.1"/>
    </source>
</evidence>
<evidence type="ECO:0000256" key="1">
    <source>
        <dbReference type="SAM" id="MobiDB-lite"/>
    </source>
</evidence>
<proteinExistence type="predicted"/>
<sequence>MLEMLLFAMGLDELAENDGDHTSETGHQDGPTDSKMSLSPAVGVSHDAPEVMQAEKMMEPATAPVPPGAGPGQHSAPSSPCVTRKIPQTLSLDASKIPQPLASPTPLRRSGSLRLRGEKQGFGHLRLPSGRGHGPGTRASPGATFPSITEAAESWKKSLRGSGDGPSLGLPLHNNSNLHQQRHHRSLQSLSSRPTSRDSFPHTPTPSPEDIDLLRPQNLNRFLLDHAREFSSDQDDLDSLRSYESNCSTQSACDHAQFGRNGTTFSGRRMKYIVHCSSHPEPNEYLTPTQRANQQIRRLKVCFYRRKKHQSKLFEQAY</sequence>
<feature type="compositionally biased region" description="Basic and acidic residues" evidence="1">
    <location>
        <begin position="18"/>
        <end position="32"/>
    </location>
</feature>
<feature type="region of interest" description="Disordered" evidence="1">
    <location>
        <begin position="15"/>
        <end position="214"/>
    </location>
</feature>
<dbReference type="AlphaFoldDB" id="A0A9C6XCL5"/>
<evidence type="ECO:0000313" key="2">
    <source>
        <dbReference type="Proteomes" id="UP000504606"/>
    </source>
</evidence>
<dbReference type="Proteomes" id="UP000504606">
    <property type="component" value="Unplaced"/>
</dbReference>
<reference evidence="3" key="1">
    <citation type="submission" date="2025-08" db="UniProtKB">
        <authorList>
            <consortium name="RefSeq"/>
        </authorList>
    </citation>
    <scope>IDENTIFICATION</scope>
    <source>
        <tissue evidence="3">Whole organism</tissue>
    </source>
</reference>
<accession>A0A9C6XCL5</accession>
<feature type="compositionally biased region" description="Polar residues" evidence="1">
    <location>
        <begin position="75"/>
        <end position="92"/>
    </location>
</feature>
<organism evidence="2 3">
    <name type="scientific">Frankliniella occidentalis</name>
    <name type="common">Western flower thrips</name>
    <name type="synonym">Euthrips occidentalis</name>
    <dbReference type="NCBI Taxonomy" id="133901"/>
    <lineage>
        <taxon>Eukaryota</taxon>
        <taxon>Metazoa</taxon>
        <taxon>Ecdysozoa</taxon>
        <taxon>Arthropoda</taxon>
        <taxon>Hexapoda</taxon>
        <taxon>Insecta</taxon>
        <taxon>Pterygota</taxon>
        <taxon>Neoptera</taxon>
        <taxon>Paraneoptera</taxon>
        <taxon>Thysanoptera</taxon>
        <taxon>Terebrantia</taxon>
        <taxon>Thripoidea</taxon>
        <taxon>Thripidae</taxon>
        <taxon>Frankliniella</taxon>
    </lineage>
</organism>
<gene>
    <name evidence="3" type="primary">LOC127752133</name>
</gene>
<protein>
    <submittedName>
        <fullName evidence="3">Uncharacterized protein LOC127752133 isoform X1</fullName>
    </submittedName>
</protein>
<dbReference type="KEGG" id="foc:127752133"/>
<keyword evidence="2" id="KW-1185">Reference proteome</keyword>
<dbReference type="GeneID" id="127752133"/>
<name>A0A9C6XCL5_FRAOC</name>
<dbReference type="RefSeq" id="XP_052132737.1">
    <property type="nucleotide sequence ID" value="XM_052276777.1"/>
</dbReference>